<feature type="binding site" evidence="3">
    <location>
        <position position="124"/>
    </location>
    <ligand>
        <name>substrate</name>
    </ligand>
</feature>
<dbReference type="Gene3D" id="3.40.50.1360">
    <property type="match status" value="1"/>
</dbReference>
<evidence type="ECO:0000313" key="5">
    <source>
        <dbReference type="Proteomes" id="UP000712673"/>
    </source>
</evidence>
<dbReference type="Proteomes" id="UP000712673">
    <property type="component" value="Unassembled WGS sequence"/>
</dbReference>
<dbReference type="EC" id="5.3.1.6" evidence="3"/>
<organism evidence="4 5">
    <name type="scientific">Tectimicrobiota bacterium</name>
    <dbReference type="NCBI Taxonomy" id="2528274"/>
    <lineage>
        <taxon>Bacteria</taxon>
        <taxon>Pseudomonadati</taxon>
        <taxon>Nitrospinota/Tectimicrobiota group</taxon>
        <taxon>Candidatus Tectimicrobiota</taxon>
    </lineage>
</organism>
<dbReference type="HAMAP" id="MF_00170">
    <property type="entry name" value="Rib_5P_isom_A"/>
    <property type="match status" value="1"/>
</dbReference>
<gene>
    <name evidence="3 4" type="primary">rpiA</name>
    <name evidence="4" type="ORF">FJZ47_07285</name>
</gene>
<dbReference type="GO" id="GO:0004751">
    <property type="term" value="F:ribose-5-phosphate isomerase activity"/>
    <property type="evidence" value="ECO:0007669"/>
    <property type="project" value="UniProtKB-UniRule"/>
</dbReference>
<protein>
    <recommendedName>
        <fullName evidence="3">Ribose-5-phosphate isomerase A</fullName>
        <ecNumber evidence="3">5.3.1.6</ecNumber>
    </recommendedName>
    <alternativeName>
        <fullName evidence="3">Phosphoriboisomerase A</fullName>
        <shortName evidence="3">PRI</shortName>
    </alternativeName>
</protein>
<dbReference type="InterPro" id="IPR037171">
    <property type="entry name" value="NagB/RpiA_transferase-like"/>
</dbReference>
<feature type="binding site" evidence="3">
    <location>
        <begin position="29"/>
        <end position="32"/>
    </location>
    <ligand>
        <name>substrate</name>
    </ligand>
</feature>
<evidence type="ECO:0000313" key="4">
    <source>
        <dbReference type="EMBL" id="MBM3223587.1"/>
    </source>
</evidence>
<feature type="active site" description="Proton acceptor" evidence="3">
    <location>
        <position position="106"/>
    </location>
</feature>
<dbReference type="InterPro" id="IPR004788">
    <property type="entry name" value="Ribose5P_isomerase_type_A"/>
</dbReference>
<dbReference type="Gene3D" id="3.30.70.260">
    <property type="match status" value="1"/>
</dbReference>
<comment type="caution">
    <text evidence="4">The sequence shown here is derived from an EMBL/GenBank/DDBJ whole genome shotgun (WGS) entry which is preliminary data.</text>
</comment>
<proteinExistence type="inferred from homology"/>
<dbReference type="Pfam" id="PF06026">
    <property type="entry name" value="Rib_5-P_isom_A"/>
    <property type="match status" value="1"/>
</dbReference>
<dbReference type="GO" id="GO:0005829">
    <property type="term" value="C:cytosol"/>
    <property type="evidence" value="ECO:0007669"/>
    <property type="project" value="TreeGrafter"/>
</dbReference>
<dbReference type="SUPFAM" id="SSF75445">
    <property type="entry name" value="D-ribose-5-phosphate isomerase (RpiA), lid domain"/>
    <property type="match status" value="1"/>
</dbReference>
<comment type="subunit">
    <text evidence="3">Homodimer.</text>
</comment>
<reference evidence="4" key="1">
    <citation type="submission" date="2019-03" db="EMBL/GenBank/DDBJ databases">
        <title>Lake Tanganyika Metagenome-Assembled Genomes (MAGs).</title>
        <authorList>
            <person name="Tran P."/>
        </authorList>
    </citation>
    <scope>NUCLEOTIDE SEQUENCE</scope>
    <source>
        <strain evidence="4">K_DeepCast_65m_m2_066</strain>
    </source>
</reference>
<sequence length="227" mass="24422">MADLERMKQLACQRAAQEVRDGMVLGLGTGSTVYYFLHELGRMVNEGLRVTGVPTSVRTAQIAKELAIPLTTLEEQPRLDLAVDGADEVDANLNLVKGAGGALLREKVIAASAARFIVVVDHSKPVQQLGARYPLPVEVVPFGYAPAMRALEGLGARVSLRRGTDGQIWVSDNGNYNLDCQFGLIADPLALQKELLTIPAVVDSGLFLNMTDTVIIGEDAGTRILQR</sequence>
<dbReference type="EMBL" id="VGLS01000166">
    <property type="protein sequence ID" value="MBM3223587.1"/>
    <property type="molecule type" value="Genomic_DNA"/>
</dbReference>
<dbReference type="PANTHER" id="PTHR11934:SF0">
    <property type="entry name" value="RIBOSE-5-PHOSPHATE ISOMERASE"/>
    <property type="match status" value="1"/>
</dbReference>
<comment type="catalytic activity">
    <reaction evidence="1 3">
        <text>aldehydo-D-ribose 5-phosphate = D-ribulose 5-phosphate</text>
        <dbReference type="Rhea" id="RHEA:14657"/>
        <dbReference type="ChEBI" id="CHEBI:58121"/>
        <dbReference type="ChEBI" id="CHEBI:58273"/>
        <dbReference type="EC" id="5.3.1.6"/>
    </reaction>
</comment>
<feature type="binding site" evidence="3">
    <location>
        <begin position="84"/>
        <end position="87"/>
    </location>
    <ligand>
        <name>substrate</name>
    </ligand>
</feature>
<dbReference type="GO" id="GO:0006014">
    <property type="term" value="P:D-ribose metabolic process"/>
    <property type="evidence" value="ECO:0007669"/>
    <property type="project" value="TreeGrafter"/>
</dbReference>
<comment type="similarity">
    <text evidence="3">Belongs to the ribose 5-phosphate isomerase family.</text>
</comment>
<dbReference type="NCBIfam" id="TIGR00021">
    <property type="entry name" value="rpiA"/>
    <property type="match status" value="1"/>
</dbReference>
<evidence type="ECO:0000256" key="1">
    <source>
        <dbReference type="ARBA" id="ARBA00001713"/>
    </source>
</evidence>
<dbReference type="SUPFAM" id="SSF100950">
    <property type="entry name" value="NagB/RpiA/CoA transferase-like"/>
    <property type="match status" value="1"/>
</dbReference>
<dbReference type="FunFam" id="3.40.50.1360:FF:000001">
    <property type="entry name" value="Ribose-5-phosphate isomerase A"/>
    <property type="match status" value="1"/>
</dbReference>
<dbReference type="GO" id="GO:0009052">
    <property type="term" value="P:pentose-phosphate shunt, non-oxidative branch"/>
    <property type="evidence" value="ECO:0007669"/>
    <property type="project" value="UniProtKB-UniRule"/>
</dbReference>
<keyword evidence="2 3" id="KW-0413">Isomerase</keyword>
<evidence type="ECO:0000256" key="3">
    <source>
        <dbReference type="HAMAP-Rule" id="MF_00170"/>
    </source>
</evidence>
<dbReference type="PANTHER" id="PTHR11934">
    <property type="entry name" value="RIBOSE-5-PHOSPHATE ISOMERASE"/>
    <property type="match status" value="1"/>
</dbReference>
<comment type="function">
    <text evidence="3">Catalyzes the reversible conversion of ribose-5-phosphate to ribulose 5-phosphate.</text>
</comment>
<dbReference type="CDD" id="cd01398">
    <property type="entry name" value="RPI_A"/>
    <property type="match status" value="1"/>
</dbReference>
<dbReference type="InterPro" id="IPR020672">
    <property type="entry name" value="Ribose5P_isomerase_typA_subgr"/>
</dbReference>
<evidence type="ECO:0000256" key="2">
    <source>
        <dbReference type="ARBA" id="ARBA00023235"/>
    </source>
</evidence>
<comment type="pathway">
    <text evidence="3">Carbohydrate degradation; pentose phosphate pathway; D-ribose 5-phosphate from D-ribulose 5-phosphate (non-oxidative stage): step 1/1.</text>
</comment>
<accession>A0A938B0C1</accession>
<dbReference type="NCBIfam" id="NF001924">
    <property type="entry name" value="PRK00702.1"/>
    <property type="match status" value="1"/>
</dbReference>
<feature type="binding site" evidence="3">
    <location>
        <begin position="97"/>
        <end position="100"/>
    </location>
    <ligand>
        <name>substrate</name>
    </ligand>
</feature>
<dbReference type="AlphaFoldDB" id="A0A938B0C1"/>
<name>A0A938B0C1_UNCTE</name>